<dbReference type="EMBL" id="JEME01002566">
    <property type="protein sequence ID" value="KYG03864.1"/>
    <property type="molecule type" value="Genomic_DNA"/>
</dbReference>
<dbReference type="PANTHER" id="PTHR12110:SF41">
    <property type="entry name" value="INOSOSE DEHYDRATASE"/>
    <property type="match status" value="1"/>
</dbReference>
<reference evidence="4 5" key="1">
    <citation type="submission" date="2014-02" db="EMBL/GenBank/DDBJ databases">
        <title>The small core and large imbalanced accessory genome model reveals a collaborative survival strategy of Sorangium cellulosum strains in nature.</title>
        <authorList>
            <person name="Han K."/>
            <person name="Peng R."/>
            <person name="Blom J."/>
            <person name="Li Y.-Z."/>
        </authorList>
    </citation>
    <scope>NUCLEOTIDE SEQUENCE [LARGE SCALE GENOMIC DNA]</scope>
    <source>
        <strain evidence="3 4">So0007-03</strain>
        <strain evidence="2 5">So0157-18</strain>
    </source>
</reference>
<keyword evidence="2" id="KW-0413">Isomerase</keyword>
<protein>
    <submittedName>
        <fullName evidence="2">Xylose isomerase</fullName>
    </submittedName>
</protein>
<comment type="caution">
    <text evidence="2">The sequence shown here is derived from an EMBL/GenBank/DDBJ whole genome shotgun (WGS) entry which is preliminary data.</text>
</comment>
<dbReference type="Proteomes" id="UP000075502">
    <property type="component" value="Unassembled WGS sequence"/>
</dbReference>
<dbReference type="InterPro" id="IPR036237">
    <property type="entry name" value="Xyl_isomerase-like_sf"/>
</dbReference>
<accession>A0A150PSZ1</accession>
<evidence type="ECO:0000259" key="1">
    <source>
        <dbReference type="Pfam" id="PF01261"/>
    </source>
</evidence>
<dbReference type="Pfam" id="PF01261">
    <property type="entry name" value="AP_endonuc_2"/>
    <property type="match status" value="1"/>
</dbReference>
<evidence type="ECO:0000313" key="5">
    <source>
        <dbReference type="Proteomes" id="UP000075604"/>
    </source>
</evidence>
<dbReference type="PANTHER" id="PTHR12110">
    <property type="entry name" value="HYDROXYPYRUVATE ISOMERASE"/>
    <property type="match status" value="1"/>
</dbReference>
<organism evidence="2 5">
    <name type="scientific">Sorangium cellulosum</name>
    <name type="common">Polyangium cellulosum</name>
    <dbReference type="NCBI Taxonomy" id="56"/>
    <lineage>
        <taxon>Bacteria</taxon>
        <taxon>Pseudomonadati</taxon>
        <taxon>Myxococcota</taxon>
        <taxon>Polyangia</taxon>
        <taxon>Polyangiales</taxon>
        <taxon>Polyangiaceae</taxon>
        <taxon>Sorangium</taxon>
    </lineage>
</organism>
<dbReference type="Proteomes" id="UP000075604">
    <property type="component" value="Unassembled WGS sequence"/>
</dbReference>
<dbReference type="InterPro" id="IPR050312">
    <property type="entry name" value="IolE/XylAMocC-like"/>
</dbReference>
<evidence type="ECO:0000313" key="4">
    <source>
        <dbReference type="Proteomes" id="UP000075502"/>
    </source>
</evidence>
<sequence>MREAPPVLLAGVGDEASPDLDGQLEALRRLGFRGIELRTLDGIAVADLDPARFAAAARRIADDGMSVVALASRIGGWARPVSGPFGRDLGELRILADRAHALGCRFIRIMSYPNQGLDGAGWRREAMRRVAELVELAAALDVTLLHENCSGWASQGAEHTLAMLREIASPHLGLLFDVGNVRVADQDPVAFLGRVLPHVRHVHVKDVVWDADGAAQFTWPGEGEAQLAECLSMLEAAGYAGAIAIEPHLAHIPHLGITADTATLRECFVEFGGRFERIARAVWRAERSQ</sequence>
<dbReference type="InterPro" id="IPR013022">
    <property type="entry name" value="Xyl_isomerase-like_TIM-brl"/>
</dbReference>
<dbReference type="GO" id="GO:0016853">
    <property type="term" value="F:isomerase activity"/>
    <property type="evidence" value="ECO:0007669"/>
    <property type="project" value="UniProtKB-KW"/>
</dbReference>
<evidence type="ECO:0000313" key="3">
    <source>
        <dbReference type="EMBL" id="KYG03864.1"/>
    </source>
</evidence>
<dbReference type="EMBL" id="JELX01001496">
    <property type="protein sequence ID" value="KYF58773.1"/>
    <property type="molecule type" value="Genomic_DNA"/>
</dbReference>
<dbReference type="AlphaFoldDB" id="A0A150PSZ1"/>
<dbReference type="Gene3D" id="3.20.20.150">
    <property type="entry name" value="Divalent-metal-dependent TIM barrel enzymes"/>
    <property type="match status" value="1"/>
</dbReference>
<feature type="domain" description="Xylose isomerase-like TIM barrel" evidence="1">
    <location>
        <begin position="24"/>
        <end position="259"/>
    </location>
</feature>
<name>A0A150PSZ1_SORCE</name>
<proteinExistence type="predicted"/>
<evidence type="ECO:0000313" key="2">
    <source>
        <dbReference type="EMBL" id="KYF58773.1"/>
    </source>
</evidence>
<gene>
    <name evidence="2" type="ORF">BE04_12990</name>
    <name evidence="3" type="ORF">BE21_49650</name>
</gene>
<dbReference type="SUPFAM" id="SSF51658">
    <property type="entry name" value="Xylose isomerase-like"/>
    <property type="match status" value="1"/>
</dbReference>